<protein>
    <submittedName>
        <fullName evidence="1">Uncharacterized protein</fullName>
    </submittedName>
</protein>
<gene>
    <name evidence="1" type="ORF">TDIB3V08_LOCUS978</name>
</gene>
<proteinExistence type="predicted"/>
<evidence type="ECO:0000313" key="1">
    <source>
        <dbReference type="EMBL" id="CAD7194561.1"/>
    </source>
</evidence>
<sequence>MNQCDYVFLVCREPVYDMSCVMVISKSCNVECSSPSGMKETLVSDINGAGRVHRVYNIDIYKGAWRGKSVLCGFSLLEIVVVIEEDRPMSVGGMLCEERSLSPSAICGRWMSRDIWIFRRALRSDTKGKKYTSIPVEVHKKIHLGGNTPSTSGWDLNPDLCHWQTRLSESDILSSGPPMRALAPLKMLLNKNVFKLYIQILYLSGLPGALRAAHRRGLESVPPQLQASTLLRIWGSGVVVQWPLAECPTALEIESWIRLMHRFQMEEVQ</sequence>
<accession>A0A7R8VCY8</accession>
<dbReference type="AlphaFoldDB" id="A0A7R8VCY8"/>
<reference evidence="1" key="1">
    <citation type="submission" date="2020-11" db="EMBL/GenBank/DDBJ databases">
        <authorList>
            <person name="Tran Van P."/>
        </authorList>
    </citation>
    <scope>NUCLEOTIDE SEQUENCE</scope>
</reference>
<name>A0A7R8VCY8_TIMDO</name>
<dbReference type="EMBL" id="OA564514">
    <property type="protein sequence ID" value="CAD7194561.1"/>
    <property type="molecule type" value="Genomic_DNA"/>
</dbReference>
<organism evidence="1">
    <name type="scientific">Timema douglasi</name>
    <name type="common">Walking stick</name>
    <dbReference type="NCBI Taxonomy" id="61478"/>
    <lineage>
        <taxon>Eukaryota</taxon>
        <taxon>Metazoa</taxon>
        <taxon>Ecdysozoa</taxon>
        <taxon>Arthropoda</taxon>
        <taxon>Hexapoda</taxon>
        <taxon>Insecta</taxon>
        <taxon>Pterygota</taxon>
        <taxon>Neoptera</taxon>
        <taxon>Polyneoptera</taxon>
        <taxon>Phasmatodea</taxon>
        <taxon>Timematodea</taxon>
        <taxon>Timematoidea</taxon>
        <taxon>Timematidae</taxon>
        <taxon>Timema</taxon>
    </lineage>
</organism>